<evidence type="ECO:0000256" key="14">
    <source>
        <dbReference type="SAM" id="Phobius"/>
    </source>
</evidence>
<keyword evidence="4" id="KW-0997">Cell inner membrane</keyword>
<evidence type="ECO:0000313" key="16">
    <source>
        <dbReference type="EMBL" id="PWE56458.1"/>
    </source>
</evidence>
<feature type="domain" description="PpiC" evidence="15">
    <location>
        <begin position="247"/>
        <end position="368"/>
    </location>
</feature>
<keyword evidence="3" id="KW-1003">Cell membrane</keyword>
<sequence length="630" mass="67979">MLELLRKGARTWVAKGLLLLLVLSFGIWGVSRSIVHDMSNSVISVGDQKVSANEFRLAYHRQVANLSRQFGTELTPEQARAFGIDQQVYAQLVAGAALDQLSEDLHLGLSEDRLATLIAEDPAFRAVNGQFDRQLFSTRLRNAGLREDDYIQERSKVAVRSQIVDAVSDGFTPPATLVAALKHYRTESRGIDYLLLTNANIDPIKTPADDVLQSWFDGAKARYRAPEYRKITFVKLEPSDIAAPADITEDAIKEDFEKRKESYRTPETRTIEQLTFTDKEMADAAATALQNGTTFDQLVTDQGKTPADVLLGDFTRDGMVDAAVADAAFAVKASGGTTPVVQGSFGPVIVRVTNIRAETTKTLDDVREDIRRELALAAASQEILNVHDRFEDLRASGSTLEDAAKELKLSAVTVNAVDASGLDQQGEQVKDLPAAASLISDAFKADVGAETTPVSLGSDGYVWFEVDDVIAERDRPLTEVREKALADWTAEQQKAALAAKAASLKDEVAKGKPLADLATEMGIAVETKTGLRRNSDDPVLGRTAVTAAFGGPLGTVANAASADGEGQILLKVTEVNEQPTTDVLANDDAEIKAIAGAAGDDILDQMVSELQTQYGVSINRTLAEQAMTVR</sequence>
<evidence type="ECO:0000256" key="10">
    <source>
        <dbReference type="ARBA" id="ARBA00031484"/>
    </source>
</evidence>
<accession>A0A2U2DT32</accession>
<evidence type="ECO:0000256" key="6">
    <source>
        <dbReference type="ARBA" id="ARBA00022989"/>
    </source>
</evidence>
<dbReference type="RefSeq" id="WP_109457833.1">
    <property type="nucleotide sequence ID" value="NZ_QFBC01000003.1"/>
</dbReference>
<evidence type="ECO:0000256" key="1">
    <source>
        <dbReference type="ARBA" id="ARBA00004382"/>
    </source>
</evidence>
<evidence type="ECO:0000256" key="13">
    <source>
        <dbReference type="ARBA" id="ARBA00042775"/>
    </source>
</evidence>
<dbReference type="GO" id="GO:0003755">
    <property type="term" value="F:peptidyl-prolyl cis-trans isomerase activity"/>
    <property type="evidence" value="ECO:0007669"/>
    <property type="project" value="InterPro"/>
</dbReference>
<dbReference type="AlphaFoldDB" id="A0A2U2DT32"/>
<dbReference type="Gene3D" id="3.10.50.40">
    <property type="match status" value="1"/>
</dbReference>
<dbReference type="EMBL" id="QFBC01000003">
    <property type="protein sequence ID" value="PWE56458.1"/>
    <property type="molecule type" value="Genomic_DNA"/>
</dbReference>
<protein>
    <recommendedName>
        <fullName evidence="2">Parvulin-like PPIase</fullName>
    </recommendedName>
    <alternativeName>
        <fullName evidence="9">Peptidyl-prolyl cis-trans isomerase plp</fullName>
    </alternativeName>
    <alternativeName>
        <fullName evidence="12">Periplasmic chaperone PpiD</fullName>
    </alternativeName>
    <alternativeName>
        <fullName evidence="13">Periplasmic folding chaperone</fullName>
    </alternativeName>
    <alternativeName>
        <fullName evidence="10">Rotamase plp</fullName>
    </alternativeName>
</protein>
<organism evidence="16 17">
    <name type="scientific">Metarhizobium album</name>
    <dbReference type="NCBI Taxonomy" id="2182425"/>
    <lineage>
        <taxon>Bacteria</taxon>
        <taxon>Pseudomonadati</taxon>
        <taxon>Pseudomonadota</taxon>
        <taxon>Alphaproteobacteria</taxon>
        <taxon>Hyphomicrobiales</taxon>
        <taxon>Rhizobiaceae</taxon>
        <taxon>Metarhizobium</taxon>
    </lineage>
</organism>
<feature type="transmembrane region" description="Helical" evidence="14">
    <location>
        <begin position="12"/>
        <end position="31"/>
    </location>
</feature>
<name>A0A2U2DT32_9HYPH</name>
<evidence type="ECO:0000256" key="7">
    <source>
        <dbReference type="ARBA" id="ARBA00023136"/>
    </source>
</evidence>
<comment type="caution">
    <text evidence="16">The sequence shown here is derived from an EMBL/GenBank/DDBJ whole genome shotgun (WGS) entry which is preliminary data.</text>
</comment>
<evidence type="ECO:0000256" key="2">
    <source>
        <dbReference type="ARBA" id="ARBA00018370"/>
    </source>
</evidence>
<evidence type="ECO:0000256" key="4">
    <source>
        <dbReference type="ARBA" id="ARBA00022519"/>
    </source>
</evidence>
<gene>
    <name evidence="16" type="ORF">DEM27_08680</name>
</gene>
<dbReference type="InterPro" id="IPR000297">
    <property type="entry name" value="PPIase_PpiC"/>
</dbReference>
<reference evidence="16 17" key="1">
    <citation type="submission" date="2018-05" db="EMBL/GenBank/DDBJ databases">
        <title>The draft genome of strain NS-104.</title>
        <authorList>
            <person name="Hang P."/>
            <person name="Jiang J."/>
        </authorList>
    </citation>
    <scope>NUCLEOTIDE SEQUENCE [LARGE SCALE GENOMIC DNA]</scope>
    <source>
        <strain evidence="16 17">NS-104</strain>
    </source>
</reference>
<evidence type="ECO:0000256" key="12">
    <source>
        <dbReference type="ARBA" id="ARBA00040743"/>
    </source>
</evidence>
<proteinExistence type="inferred from homology"/>
<evidence type="ECO:0000256" key="9">
    <source>
        <dbReference type="ARBA" id="ARBA00030642"/>
    </source>
</evidence>
<keyword evidence="8" id="KW-0143">Chaperone</keyword>
<evidence type="ECO:0000259" key="15">
    <source>
        <dbReference type="Pfam" id="PF13145"/>
    </source>
</evidence>
<dbReference type="PANTHER" id="PTHR47529:SF1">
    <property type="entry name" value="PERIPLASMIC CHAPERONE PPID"/>
    <property type="match status" value="1"/>
</dbReference>
<evidence type="ECO:0000313" key="17">
    <source>
        <dbReference type="Proteomes" id="UP000245252"/>
    </source>
</evidence>
<comment type="similarity">
    <text evidence="11">Belongs to the PpiD chaperone family.</text>
</comment>
<dbReference type="Pfam" id="PF13145">
    <property type="entry name" value="Rotamase_2"/>
    <property type="match status" value="1"/>
</dbReference>
<dbReference type="InterPro" id="IPR046357">
    <property type="entry name" value="PPIase_dom_sf"/>
</dbReference>
<dbReference type="GO" id="GO:0005886">
    <property type="term" value="C:plasma membrane"/>
    <property type="evidence" value="ECO:0007669"/>
    <property type="project" value="UniProtKB-SubCell"/>
</dbReference>
<evidence type="ECO:0000256" key="8">
    <source>
        <dbReference type="ARBA" id="ARBA00023186"/>
    </source>
</evidence>
<dbReference type="PANTHER" id="PTHR47529">
    <property type="entry name" value="PEPTIDYL-PROLYL CIS-TRANS ISOMERASE D"/>
    <property type="match status" value="1"/>
</dbReference>
<dbReference type="SUPFAM" id="SSF54534">
    <property type="entry name" value="FKBP-like"/>
    <property type="match status" value="1"/>
</dbReference>
<dbReference type="OrthoDB" id="9768393at2"/>
<dbReference type="SUPFAM" id="SSF109998">
    <property type="entry name" value="Triger factor/SurA peptide-binding domain-like"/>
    <property type="match status" value="1"/>
</dbReference>
<evidence type="ECO:0000256" key="5">
    <source>
        <dbReference type="ARBA" id="ARBA00022692"/>
    </source>
</evidence>
<keyword evidence="5 14" id="KW-0812">Transmembrane</keyword>
<dbReference type="Pfam" id="PF13624">
    <property type="entry name" value="SurA_N_3"/>
    <property type="match status" value="1"/>
</dbReference>
<dbReference type="Proteomes" id="UP000245252">
    <property type="component" value="Unassembled WGS sequence"/>
</dbReference>
<keyword evidence="17" id="KW-1185">Reference proteome</keyword>
<evidence type="ECO:0000256" key="11">
    <source>
        <dbReference type="ARBA" id="ARBA00038408"/>
    </source>
</evidence>
<dbReference type="InterPro" id="IPR027304">
    <property type="entry name" value="Trigger_fact/SurA_dom_sf"/>
</dbReference>
<dbReference type="InterPro" id="IPR052029">
    <property type="entry name" value="PpiD_chaperone"/>
</dbReference>
<keyword evidence="7 14" id="KW-0472">Membrane</keyword>
<evidence type="ECO:0000256" key="3">
    <source>
        <dbReference type="ARBA" id="ARBA00022475"/>
    </source>
</evidence>
<comment type="subcellular location">
    <subcellularLocation>
        <location evidence="1">Cell inner membrane</location>
        <topology evidence="1">Single-pass type II membrane protein</topology>
        <orientation evidence="1">Periplasmic side</orientation>
    </subcellularLocation>
</comment>
<keyword evidence="16" id="KW-0413">Isomerase</keyword>
<keyword evidence="6 14" id="KW-1133">Transmembrane helix</keyword>